<keyword evidence="3" id="KW-0547">Nucleotide-binding</keyword>
<sequence>MGGASMQIAFEIPENVNPPIEFVSQINLGCDDEIRDHVYRIYVTTFLRYGSKEARER</sequence>
<dbReference type="Pfam" id="PF01150">
    <property type="entry name" value="GDA1_CD39"/>
    <property type="match status" value="1"/>
</dbReference>
<feature type="binding site" evidence="3">
    <location>
        <begin position="3"/>
        <end position="7"/>
    </location>
    <ligand>
        <name>ATP</name>
        <dbReference type="ChEBI" id="CHEBI:30616"/>
    </ligand>
</feature>
<comment type="caution">
    <text evidence="4">The sequence shown here is derived from an EMBL/GenBank/DDBJ whole genome shotgun (WGS) entry which is preliminary data.</text>
</comment>
<evidence type="ECO:0000256" key="2">
    <source>
        <dbReference type="ARBA" id="ARBA00022801"/>
    </source>
</evidence>
<keyword evidence="3" id="KW-0067">ATP-binding</keyword>
<keyword evidence="2" id="KW-0378">Hydrolase</keyword>
<comment type="similarity">
    <text evidence="1">Belongs to the GDA1/CD39 NTPase family.</text>
</comment>
<protein>
    <submittedName>
        <fullName evidence="4">Uncharacterized protein</fullName>
    </submittedName>
</protein>
<proteinExistence type="inferred from homology"/>
<organism evidence="4 5">
    <name type="scientific">Protopolystoma xenopodis</name>
    <dbReference type="NCBI Taxonomy" id="117903"/>
    <lineage>
        <taxon>Eukaryota</taxon>
        <taxon>Metazoa</taxon>
        <taxon>Spiralia</taxon>
        <taxon>Lophotrochozoa</taxon>
        <taxon>Platyhelminthes</taxon>
        <taxon>Monogenea</taxon>
        <taxon>Polyopisthocotylea</taxon>
        <taxon>Polystomatidea</taxon>
        <taxon>Polystomatidae</taxon>
        <taxon>Protopolystoma</taxon>
    </lineage>
</organism>
<accession>A0A448WF14</accession>
<dbReference type="GO" id="GO:0016787">
    <property type="term" value="F:hydrolase activity"/>
    <property type="evidence" value="ECO:0007669"/>
    <property type="project" value="UniProtKB-KW"/>
</dbReference>
<dbReference type="OrthoDB" id="6372431at2759"/>
<dbReference type="Proteomes" id="UP000784294">
    <property type="component" value="Unassembled WGS sequence"/>
</dbReference>
<gene>
    <name evidence="4" type="ORF">PXEA_LOCUS3645</name>
</gene>
<dbReference type="GO" id="GO:0005524">
    <property type="term" value="F:ATP binding"/>
    <property type="evidence" value="ECO:0007669"/>
    <property type="project" value="UniProtKB-KW"/>
</dbReference>
<dbReference type="EMBL" id="CAAALY010008333">
    <property type="protein sequence ID" value="VEL10205.1"/>
    <property type="molecule type" value="Genomic_DNA"/>
</dbReference>
<reference evidence="4" key="1">
    <citation type="submission" date="2018-11" db="EMBL/GenBank/DDBJ databases">
        <authorList>
            <consortium name="Pathogen Informatics"/>
        </authorList>
    </citation>
    <scope>NUCLEOTIDE SEQUENCE</scope>
</reference>
<evidence type="ECO:0000256" key="3">
    <source>
        <dbReference type="PIRSR" id="PIRSR600407-2"/>
    </source>
</evidence>
<dbReference type="AlphaFoldDB" id="A0A448WF14"/>
<evidence type="ECO:0000313" key="4">
    <source>
        <dbReference type="EMBL" id="VEL10205.1"/>
    </source>
</evidence>
<evidence type="ECO:0000256" key="1">
    <source>
        <dbReference type="ARBA" id="ARBA00009283"/>
    </source>
</evidence>
<name>A0A448WF14_9PLAT</name>
<evidence type="ECO:0000313" key="5">
    <source>
        <dbReference type="Proteomes" id="UP000784294"/>
    </source>
</evidence>
<dbReference type="Gene3D" id="3.30.420.540">
    <property type="match status" value="1"/>
</dbReference>
<keyword evidence="5" id="KW-1185">Reference proteome</keyword>
<dbReference type="InterPro" id="IPR000407">
    <property type="entry name" value="GDA1_CD39_NTPase"/>
</dbReference>